<dbReference type="Pfam" id="PF10934">
    <property type="entry name" value="Sheath_initiator"/>
    <property type="match status" value="1"/>
</dbReference>
<proteinExistence type="predicted"/>
<dbReference type="Proteomes" id="UP000473681">
    <property type="component" value="Unassembled WGS sequence"/>
</dbReference>
<accession>A0A846JPE1</accession>
<protein>
    <submittedName>
        <fullName evidence="1">DUF2634 domain-containing protein</fullName>
    </submittedName>
</protein>
<reference evidence="1 2" key="1">
    <citation type="submission" date="2019-04" db="EMBL/GenBank/DDBJ databases">
        <title>Genome sequencing of Clostridium botulinum Groups I-IV and Clostridium butyricum.</title>
        <authorList>
            <person name="Brunt J."/>
            <person name="Van Vliet A.H.M."/>
            <person name="Stringer S.C."/>
            <person name="Carter A.T."/>
            <person name="Peck M.W."/>
        </authorList>
    </citation>
    <scope>NUCLEOTIDE SEQUENCE [LARGE SCALE GENOMIC DNA]</scope>
    <source>
        <strain evidence="1 2">CB-K-33E</strain>
    </source>
</reference>
<evidence type="ECO:0000313" key="2">
    <source>
        <dbReference type="Proteomes" id="UP000473681"/>
    </source>
</evidence>
<evidence type="ECO:0000313" key="1">
    <source>
        <dbReference type="EMBL" id="NFN35030.1"/>
    </source>
</evidence>
<dbReference type="InterPro" id="IPR020288">
    <property type="entry name" value="Sheath_initiator"/>
</dbReference>
<sequence length="146" mass="17037">MPNLFPTVNEESINLEGNKQQEFKGSYAINFETGEFIKNSDGTIKILDEFEAYVQWCQLAMMTIRYKYMAYSNKFGRDIIGSDISDKNFIELELKRITQEALMVHPLTKSVDSFSFKWKGNDLYYNYEITTIKNQKKILSNNQKVG</sequence>
<gene>
    <name evidence="1" type="ORF">FDB51_07790</name>
</gene>
<dbReference type="RefSeq" id="WP_053342076.1">
    <property type="nucleotide sequence ID" value="NZ_LFPD01000034.1"/>
</dbReference>
<dbReference type="AlphaFoldDB" id="A0A846JPE1"/>
<comment type="caution">
    <text evidence="1">The sequence shown here is derived from an EMBL/GenBank/DDBJ whole genome shotgun (WGS) entry which is preliminary data.</text>
</comment>
<dbReference type="OrthoDB" id="89089at2"/>
<name>A0A846JPE1_CLOBO</name>
<organism evidence="1 2">
    <name type="scientific">Clostridium botulinum</name>
    <dbReference type="NCBI Taxonomy" id="1491"/>
    <lineage>
        <taxon>Bacteria</taxon>
        <taxon>Bacillati</taxon>
        <taxon>Bacillota</taxon>
        <taxon>Clostridia</taxon>
        <taxon>Eubacteriales</taxon>
        <taxon>Clostridiaceae</taxon>
        <taxon>Clostridium</taxon>
    </lineage>
</organism>
<dbReference type="EMBL" id="SWVK01000009">
    <property type="protein sequence ID" value="NFN35030.1"/>
    <property type="molecule type" value="Genomic_DNA"/>
</dbReference>